<dbReference type="EMBL" id="JARBJD010000676">
    <property type="protein sequence ID" value="KAK2940410.1"/>
    <property type="molecule type" value="Genomic_DNA"/>
</dbReference>
<feature type="compositionally biased region" description="Polar residues" evidence="1">
    <location>
        <begin position="60"/>
        <end position="83"/>
    </location>
</feature>
<dbReference type="Proteomes" id="UP001281761">
    <property type="component" value="Unassembled WGS sequence"/>
</dbReference>
<protein>
    <submittedName>
        <fullName evidence="2">Uncharacterized protein</fullName>
    </submittedName>
</protein>
<feature type="region of interest" description="Disordered" evidence="1">
    <location>
        <begin position="58"/>
        <end position="83"/>
    </location>
</feature>
<evidence type="ECO:0000313" key="3">
    <source>
        <dbReference type="Proteomes" id="UP001281761"/>
    </source>
</evidence>
<comment type="caution">
    <text evidence="2">The sequence shown here is derived from an EMBL/GenBank/DDBJ whole genome shotgun (WGS) entry which is preliminary data.</text>
</comment>
<keyword evidence="3" id="KW-1185">Reference proteome</keyword>
<accession>A0ABQ9WLQ7</accession>
<organism evidence="2 3">
    <name type="scientific">Blattamonas nauphoetae</name>
    <dbReference type="NCBI Taxonomy" id="2049346"/>
    <lineage>
        <taxon>Eukaryota</taxon>
        <taxon>Metamonada</taxon>
        <taxon>Preaxostyla</taxon>
        <taxon>Oxymonadida</taxon>
        <taxon>Blattamonas</taxon>
    </lineage>
</organism>
<name>A0ABQ9WLQ7_9EUKA</name>
<evidence type="ECO:0000256" key="1">
    <source>
        <dbReference type="SAM" id="MobiDB-lite"/>
    </source>
</evidence>
<reference evidence="2 3" key="1">
    <citation type="journal article" date="2022" name="bioRxiv">
        <title>Genomics of Preaxostyla Flagellates Illuminates Evolutionary Transitions and the Path Towards Mitochondrial Loss.</title>
        <authorList>
            <person name="Novak L.V.F."/>
            <person name="Treitli S.C."/>
            <person name="Pyrih J."/>
            <person name="Halakuc P."/>
            <person name="Pipaliya S.V."/>
            <person name="Vacek V."/>
            <person name="Brzon O."/>
            <person name="Soukal P."/>
            <person name="Eme L."/>
            <person name="Dacks J.B."/>
            <person name="Karnkowska A."/>
            <person name="Elias M."/>
            <person name="Hampl V."/>
        </authorList>
    </citation>
    <scope>NUCLEOTIDE SEQUENCE [LARGE SCALE GENOMIC DNA]</scope>
    <source>
        <strain evidence="2">NAU3</strain>
        <tissue evidence="2">Gut</tissue>
    </source>
</reference>
<proteinExistence type="predicted"/>
<sequence length="94" mass="9957">MDSPHSHPTSPSSLPALLISVTLASKPPCQHSCLSPPSISLWRKRVGDILFKVTPPQHEQVLSQPRTKTGSGPCSDGNLSSQAHRSVAVAIAQL</sequence>
<gene>
    <name evidence="2" type="ORF">BLNAU_24671</name>
</gene>
<evidence type="ECO:0000313" key="2">
    <source>
        <dbReference type="EMBL" id="KAK2940410.1"/>
    </source>
</evidence>